<sequence>MNELQGKTAVITGAGSGIGAGIAQATAAAGMRVVVADIDTERAQSVADELSAGGAEAIAVQVDVSDLASVTALREQAYEAFNEVHLLCNNAGVWVGAMMADADIKDWQYQINVNLYGVIHGVKTFLPDMLARGEGHIVNTASLGGLISGPPEGLYCTTKFAIVGLSESLLMEVADKGVGVSVLCPGLVNTDLITQSEKVRPAAVDPGVRHDQPAPDVAAGLSPAVVGERVVDSVKDNNFYIITHDDYREVIEMRHAGILAAVDDHARRYGSTSGRTF</sequence>
<accession>A0A919CI92</accession>
<name>A0A919CI92_9GAMM</name>
<organism evidence="4 5">
    <name type="scientific">Parahalioglobus pacificus</name>
    <dbReference type="NCBI Taxonomy" id="930806"/>
    <lineage>
        <taxon>Bacteria</taxon>
        <taxon>Pseudomonadati</taxon>
        <taxon>Pseudomonadota</taxon>
        <taxon>Gammaproteobacteria</taxon>
        <taxon>Cellvibrionales</taxon>
        <taxon>Halieaceae</taxon>
        <taxon>Parahalioglobus</taxon>
    </lineage>
</organism>
<dbReference type="PANTHER" id="PTHR44196">
    <property type="entry name" value="DEHYDROGENASE/REDUCTASE SDR FAMILY MEMBER 7B"/>
    <property type="match status" value="1"/>
</dbReference>
<keyword evidence="5" id="KW-1185">Reference proteome</keyword>
<reference evidence="4" key="1">
    <citation type="journal article" date="2014" name="Int. J. Syst. Evol. Microbiol.">
        <title>Complete genome sequence of Corynebacterium casei LMG S-19264T (=DSM 44701T), isolated from a smear-ripened cheese.</title>
        <authorList>
            <consortium name="US DOE Joint Genome Institute (JGI-PGF)"/>
            <person name="Walter F."/>
            <person name="Albersmeier A."/>
            <person name="Kalinowski J."/>
            <person name="Ruckert C."/>
        </authorList>
    </citation>
    <scope>NUCLEOTIDE SEQUENCE</scope>
    <source>
        <strain evidence="4">KCTC 23430</strain>
    </source>
</reference>
<comment type="similarity">
    <text evidence="1 3">Belongs to the short-chain dehydrogenases/reductases (SDR) family.</text>
</comment>
<dbReference type="PANTHER" id="PTHR44196:SF1">
    <property type="entry name" value="DEHYDROGENASE_REDUCTASE SDR FAMILY MEMBER 7B"/>
    <property type="match status" value="1"/>
</dbReference>
<dbReference type="GO" id="GO:0016020">
    <property type="term" value="C:membrane"/>
    <property type="evidence" value="ECO:0007669"/>
    <property type="project" value="TreeGrafter"/>
</dbReference>
<dbReference type="Proteomes" id="UP000644693">
    <property type="component" value="Unassembled WGS sequence"/>
</dbReference>
<evidence type="ECO:0000256" key="3">
    <source>
        <dbReference type="RuleBase" id="RU000363"/>
    </source>
</evidence>
<dbReference type="EMBL" id="BMYM01000001">
    <property type="protein sequence ID" value="GHD27329.1"/>
    <property type="molecule type" value="Genomic_DNA"/>
</dbReference>
<evidence type="ECO:0000313" key="4">
    <source>
        <dbReference type="EMBL" id="GHD27329.1"/>
    </source>
</evidence>
<keyword evidence="2" id="KW-0560">Oxidoreductase</keyword>
<reference evidence="4" key="2">
    <citation type="submission" date="2020-09" db="EMBL/GenBank/DDBJ databases">
        <authorList>
            <person name="Sun Q."/>
            <person name="Kim S."/>
        </authorList>
    </citation>
    <scope>NUCLEOTIDE SEQUENCE</scope>
    <source>
        <strain evidence="4">KCTC 23430</strain>
    </source>
</reference>
<comment type="caution">
    <text evidence="4">The sequence shown here is derived from an EMBL/GenBank/DDBJ whole genome shotgun (WGS) entry which is preliminary data.</text>
</comment>
<dbReference type="Pfam" id="PF00106">
    <property type="entry name" value="adh_short"/>
    <property type="match status" value="1"/>
</dbReference>
<dbReference type="Gene3D" id="3.40.50.720">
    <property type="entry name" value="NAD(P)-binding Rossmann-like Domain"/>
    <property type="match status" value="1"/>
</dbReference>
<evidence type="ECO:0000256" key="1">
    <source>
        <dbReference type="ARBA" id="ARBA00006484"/>
    </source>
</evidence>
<protein>
    <submittedName>
        <fullName evidence="4">Short-chain type dehydrogenase/reductase</fullName>
    </submittedName>
</protein>
<dbReference type="CDD" id="cd05233">
    <property type="entry name" value="SDR_c"/>
    <property type="match status" value="1"/>
</dbReference>
<dbReference type="SUPFAM" id="SSF51735">
    <property type="entry name" value="NAD(P)-binding Rossmann-fold domains"/>
    <property type="match status" value="1"/>
</dbReference>
<dbReference type="PRINTS" id="PR00081">
    <property type="entry name" value="GDHRDH"/>
</dbReference>
<dbReference type="GO" id="GO:0016491">
    <property type="term" value="F:oxidoreductase activity"/>
    <property type="evidence" value="ECO:0007669"/>
    <property type="project" value="UniProtKB-KW"/>
</dbReference>
<dbReference type="AlphaFoldDB" id="A0A919CI92"/>
<dbReference type="RefSeq" id="WP_189474915.1">
    <property type="nucleotide sequence ID" value="NZ_BMYM01000001.1"/>
</dbReference>
<evidence type="ECO:0000313" key="5">
    <source>
        <dbReference type="Proteomes" id="UP000644693"/>
    </source>
</evidence>
<dbReference type="FunFam" id="3.40.50.720:FF:000084">
    <property type="entry name" value="Short-chain dehydrogenase reductase"/>
    <property type="match status" value="1"/>
</dbReference>
<dbReference type="PRINTS" id="PR00080">
    <property type="entry name" value="SDRFAMILY"/>
</dbReference>
<gene>
    <name evidence="4" type="ORF">GCM10007053_05440</name>
</gene>
<evidence type="ECO:0000256" key="2">
    <source>
        <dbReference type="ARBA" id="ARBA00023002"/>
    </source>
</evidence>
<dbReference type="InterPro" id="IPR036291">
    <property type="entry name" value="NAD(P)-bd_dom_sf"/>
</dbReference>
<proteinExistence type="inferred from homology"/>
<dbReference type="InterPro" id="IPR002347">
    <property type="entry name" value="SDR_fam"/>
</dbReference>